<accession>A0ABC8KJI9</accession>
<name>A0ABC8KJI9_ERUVS</name>
<evidence type="ECO:0000259" key="6">
    <source>
        <dbReference type="SMART" id="SM00249"/>
    </source>
</evidence>
<keyword evidence="2" id="KW-0677">Repeat</keyword>
<organism evidence="7 8">
    <name type="scientific">Eruca vesicaria subsp. sativa</name>
    <name type="common">Garden rocket</name>
    <name type="synonym">Eruca sativa</name>
    <dbReference type="NCBI Taxonomy" id="29727"/>
    <lineage>
        <taxon>Eukaryota</taxon>
        <taxon>Viridiplantae</taxon>
        <taxon>Streptophyta</taxon>
        <taxon>Embryophyta</taxon>
        <taxon>Tracheophyta</taxon>
        <taxon>Spermatophyta</taxon>
        <taxon>Magnoliopsida</taxon>
        <taxon>eudicotyledons</taxon>
        <taxon>Gunneridae</taxon>
        <taxon>Pentapetalae</taxon>
        <taxon>rosids</taxon>
        <taxon>malvids</taxon>
        <taxon>Brassicales</taxon>
        <taxon>Brassicaceae</taxon>
        <taxon>Brassiceae</taxon>
        <taxon>Eruca</taxon>
    </lineage>
</organism>
<comment type="caution">
    <text evidence="7">The sequence shown here is derived from an EMBL/GenBank/DDBJ whole genome shotgun (WGS) entry which is preliminary data.</text>
</comment>
<evidence type="ECO:0000256" key="2">
    <source>
        <dbReference type="ARBA" id="ARBA00022737"/>
    </source>
</evidence>
<evidence type="ECO:0000256" key="4">
    <source>
        <dbReference type="ARBA" id="ARBA00022833"/>
    </source>
</evidence>
<keyword evidence="1" id="KW-0479">Metal-binding</keyword>
<dbReference type="InterPro" id="IPR013083">
    <property type="entry name" value="Znf_RING/FYVE/PHD"/>
</dbReference>
<evidence type="ECO:0000313" key="8">
    <source>
        <dbReference type="Proteomes" id="UP001642260"/>
    </source>
</evidence>
<dbReference type="EMBL" id="CAKOAT010217376">
    <property type="protein sequence ID" value="CAH8356320.1"/>
    <property type="molecule type" value="Genomic_DNA"/>
</dbReference>
<proteinExistence type="predicted"/>
<dbReference type="Pfam" id="PF03107">
    <property type="entry name" value="C1_2"/>
    <property type="match status" value="3"/>
</dbReference>
<keyword evidence="8" id="KW-1185">Reference proteome</keyword>
<dbReference type="Proteomes" id="UP001642260">
    <property type="component" value="Unassembled WGS sequence"/>
</dbReference>
<protein>
    <recommendedName>
        <fullName evidence="6">Zinc finger PHD-type domain-containing protein</fullName>
    </recommendedName>
</protein>
<feature type="compositionally biased region" description="Basic and acidic residues" evidence="5">
    <location>
        <begin position="326"/>
        <end position="335"/>
    </location>
</feature>
<gene>
    <name evidence="7" type="ORF">ERUC_LOCUS22075</name>
</gene>
<dbReference type="SMART" id="SM00249">
    <property type="entry name" value="PHD"/>
    <property type="match status" value="1"/>
</dbReference>
<dbReference type="InterPro" id="IPR001965">
    <property type="entry name" value="Znf_PHD"/>
</dbReference>
<dbReference type="PANTHER" id="PTHR32410:SF197">
    <property type="entry name" value="DC1 DOMAIN-CONTAINING PROTEIN"/>
    <property type="match status" value="1"/>
</dbReference>
<evidence type="ECO:0000313" key="7">
    <source>
        <dbReference type="EMBL" id="CAH8356320.1"/>
    </source>
</evidence>
<keyword evidence="4" id="KW-0862">Zinc</keyword>
<evidence type="ECO:0000256" key="1">
    <source>
        <dbReference type="ARBA" id="ARBA00022723"/>
    </source>
</evidence>
<sequence>MDLSRINVGKEVDSLCYTCRHESIVCDYWCEKCCIAYHKECLEPPRQIKVLYHPKHPLQLHCLSVYDGRDHMIMCNCCGECSNDDGLYYCCSICNFNLHTVCAIKQNILSINHPKRHDHTLIYFPRKNSLVCDICALGDDKCFIYICYQCDFVVHKLCLNLPTTIRISRHDHRLSFTPSLSNEDWSCGVCRKTVDKNYGEYSCVKGCDYAVHSKCATRRDLWDGKELEGEPEIEYEELKTFEEIGDGIIQHFSHPKHHMKLEKESDKVDDEKWCQACILPIYEEKVSIMEDCSRKAVPTDVTTEKRTLRYASFGGPFLPTGPSPSDESRGFSHRR</sequence>
<dbReference type="AlphaFoldDB" id="A0ABC8KJI9"/>
<dbReference type="GO" id="GO:0008270">
    <property type="term" value="F:zinc ion binding"/>
    <property type="evidence" value="ECO:0007669"/>
    <property type="project" value="UniProtKB-KW"/>
</dbReference>
<evidence type="ECO:0000256" key="3">
    <source>
        <dbReference type="ARBA" id="ARBA00022771"/>
    </source>
</evidence>
<dbReference type="InterPro" id="IPR046349">
    <property type="entry name" value="C1-like_sf"/>
</dbReference>
<feature type="region of interest" description="Disordered" evidence="5">
    <location>
        <begin position="312"/>
        <end position="335"/>
    </location>
</feature>
<dbReference type="Gene3D" id="3.30.40.10">
    <property type="entry name" value="Zinc/RING finger domain, C3HC4 (zinc finger)"/>
    <property type="match status" value="1"/>
</dbReference>
<dbReference type="SUPFAM" id="SSF57889">
    <property type="entry name" value="Cysteine-rich domain"/>
    <property type="match status" value="3"/>
</dbReference>
<evidence type="ECO:0000256" key="5">
    <source>
        <dbReference type="SAM" id="MobiDB-lite"/>
    </source>
</evidence>
<dbReference type="InterPro" id="IPR004146">
    <property type="entry name" value="DC1"/>
</dbReference>
<reference evidence="7 8" key="1">
    <citation type="submission" date="2022-03" db="EMBL/GenBank/DDBJ databases">
        <authorList>
            <person name="Macdonald S."/>
            <person name="Ahmed S."/>
            <person name="Newling K."/>
        </authorList>
    </citation>
    <scope>NUCLEOTIDE SEQUENCE [LARGE SCALE GENOMIC DNA]</scope>
</reference>
<dbReference type="InterPro" id="IPR053192">
    <property type="entry name" value="Vacuole_Formation_Reg"/>
</dbReference>
<feature type="domain" description="Zinc finger PHD-type" evidence="6">
    <location>
        <begin position="131"/>
        <end position="191"/>
    </location>
</feature>
<dbReference type="PANTHER" id="PTHR32410">
    <property type="entry name" value="CYSTEINE/HISTIDINE-RICH C1 DOMAIN FAMILY PROTEIN"/>
    <property type="match status" value="1"/>
</dbReference>
<keyword evidence="3" id="KW-0863">Zinc-finger</keyword>